<dbReference type="Proteomes" id="UP000316968">
    <property type="component" value="Chromosome"/>
</dbReference>
<sequence length="101" mass="12055">MECIVHFEVMQHEELKQLRGLILIEKGERPEEEKFVKMFARMGYKVRLDDAEQRIFKPVDPSSPYQWLRIRELDLGEEKGSEYRELNAIVANLLPNRNRPI</sequence>
<reference evidence="1 2" key="1">
    <citation type="submission" date="2019-06" db="EMBL/GenBank/DDBJ databases">
        <title>Saccharibacillus brassicae sp. nov., an endophytic bacterium isolated from Chinese cabbage seeds (Brassica pekinensis).</title>
        <authorList>
            <person name="Jiang L."/>
            <person name="Lee J."/>
            <person name="Kim S.W."/>
        </authorList>
    </citation>
    <scope>NUCLEOTIDE SEQUENCE [LARGE SCALE GENOMIC DNA]</scope>
    <source>
        <strain evidence="2">KCTC 43072 / ATSA2</strain>
    </source>
</reference>
<dbReference type="OrthoDB" id="2639209at2"/>
<dbReference type="RefSeq" id="WP_141448354.1">
    <property type="nucleotide sequence ID" value="NZ_CP041217.1"/>
</dbReference>
<evidence type="ECO:0000313" key="2">
    <source>
        <dbReference type="Proteomes" id="UP000316968"/>
    </source>
</evidence>
<protein>
    <submittedName>
        <fullName evidence="1">Uncharacterized protein</fullName>
    </submittedName>
</protein>
<gene>
    <name evidence="1" type="ORF">FFV09_13715</name>
</gene>
<keyword evidence="2" id="KW-1185">Reference proteome</keyword>
<proteinExistence type="predicted"/>
<dbReference type="AlphaFoldDB" id="A0A4Y6UYY0"/>
<dbReference type="EMBL" id="CP041217">
    <property type="protein sequence ID" value="QDH21810.1"/>
    <property type="molecule type" value="Genomic_DNA"/>
</dbReference>
<organism evidence="1 2">
    <name type="scientific">Saccharibacillus brassicae</name>
    <dbReference type="NCBI Taxonomy" id="2583377"/>
    <lineage>
        <taxon>Bacteria</taxon>
        <taxon>Bacillati</taxon>
        <taxon>Bacillota</taxon>
        <taxon>Bacilli</taxon>
        <taxon>Bacillales</taxon>
        <taxon>Paenibacillaceae</taxon>
        <taxon>Saccharibacillus</taxon>
    </lineage>
</organism>
<accession>A0A4Y6UYY0</accession>
<name>A0A4Y6UYY0_SACBS</name>
<dbReference type="KEGG" id="saca:FFV09_13715"/>
<evidence type="ECO:0000313" key="1">
    <source>
        <dbReference type="EMBL" id="QDH21810.1"/>
    </source>
</evidence>